<sequence length="69" mass="7863">MGDSICLLPLPTSRVPCRLWQLPCIWSRDQGSKNKVRIQSPRHNLLKKGERIGNTVSRSYDIINIQGCD</sequence>
<keyword evidence="2" id="KW-1185">Reference proteome</keyword>
<evidence type="ECO:0000313" key="2">
    <source>
        <dbReference type="Proteomes" id="UP001152320"/>
    </source>
</evidence>
<proteinExistence type="predicted"/>
<protein>
    <submittedName>
        <fullName evidence="1">Uncharacterized protein</fullName>
    </submittedName>
</protein>
<dbReference type="Proteomes" id="UP001152320">
    <property type="component" value="Chromosome 1"/>
</dbReference>
<comment type="caution">
    <text evidence="1">The sequence shown here is derived from an EMBL/GenBank/DDBJ whole genome shotgun (WGS) entry which is preliminary data.</text>
</comment>
<organism evidence="1 2">
    <name type="scientific">Holothuria leucospilota</name>
    <name type="common">Black long sea cucumber</name>
    <name type="synonym">Mertensiothuria leucospilota</name>
    <dbReference type="NCBI Taxonomy" id="206669"/>
    <lineage>
        <taxon>Eukaryota</taxon>
        <taxon>Metazoa</taxon>
        <taxon>Echinodermata</taxon>
        <taxon>Eleutherozoa</taxon>
        <taxon>Echinozoa</taxon>
        <taxon>Holothuroidea</taxon>
        <taxon>Aspidochirotacea</taxon>
        <taxon>Aspidochirotida</taxon>
        <taxon>Holothuriidae</taxon>
        <taxon>Holothuria</taxon>
    </lineage>
</organism>
<dbReference type="AlphaFoldDB" id="A0A9Q1CQX0"/>
<dbReference type="EMBL" id="JAIZAY010000001">
    <property type="protein sequence ID" value="KAJ8049420.1"/>
    <property type="molecule type" value="Genomic_DNA"/>
</dbReference>
<gene>
    <name evidence="1" type="ORF">HOLleu_02166</name>
</gene>
<reference evidence="1" key="1">
    <citation type="submission" date="2021-10" db="EMBL/GenBank/DDBJ databases">
        <title>Tropical sea cucumber genome reveals ecological adaptation and Cuvierian tubules defense mechanism.</title>
        <authorList>
            <person name="Chen T."/>
        </authorList>
    </citation>
    <scope>NUCLEOTIDE SEQUENCE</scope>
    <source>
        <strain evidence="1">Nanhai2018</strain>
        <tissue evidence="1">Muscle</tissue>
    </source>
</reference>
<name>A0A9Q1CQX0_HOLLE</name>
<evidence type="ECO:0000313" key="1">
    <source>
        <dbReference type="EMBL" id="KAJ8049420.1"/>
    </source>
</evidence>
<accession>A0A9Q1CQX0</accession>